<dbReference type="GO" id="GO:0005789">
    <property type="term" value="C:endoplasmic reticulum membrane"/>
    <property type="evidence" value="ECO:0007669"/>
    <property type="project" value="UniProtKB-SubCell"/>
</dbReference>
<feature type="transmembrane region" description="Helical" evidence="7">
    <location>
        <begin position="231"/>
        <end position="249"/>
    </location>
</feature>
<comment type="similarity">
    <text evidence="7">Belongs to the PGAP3 family.</text>
</comment>
<dbReference type="KEGG" id="asau:88172058"/>
<feature type="chain" id="PRO_5043095898" description="Post-GPI attachment to proteins factor 3" evidence="7">
    <location>
        <begin position="18"/>
        <end position="356"/>
    </location>
</feature>
<dbReference type="GeneID" id="88172058"/>
<dbReference type="PANTHER" id="PTHR13148">
    <property type="entry name" value="PER1-RELATED"/>
    <property type="match status" value="1"/>
</dbReference>
<evidence type="ECO:0000313" key="8">
    <source>
        <dbReference type="EMBL" id="WPK23745.1"/>
    </source>
</evidence>
<keyword evidence="4 7" id="KW-0732">Signal</keyword>
<evidence type="ECO:0000256" key="3">
    <source>
        <dbReference type="ARBA" id="ARBA00022692"/>
    </source>
</evidence>
<sequence>MLWKPFVFVFLPLLAHASVGDNLPLFQRCVSECESAVCLAKSSPKKFTENSVNPISGFVFGWDCLLDCRYKCQQLVTADRIQHGEQVVQFFGKWPFTRVFGVTELFSTLFSMGNFYVNYSNLAKLRKNMRINANNPEKMIVFRQSILLVLVNMFGWTCSSIFHIRDTPLTEIMDYLGAGAIVMANFNAICIRYFDLHLSKNKSRRQMFQYGLMFVLCIHYTRLYISWDYDYNMAFNVVIGLAAAALWIAHSLNVYRKCSNGNVATKSIYVAPYEAAIARKLEFIGIKGFFWIPLIPVVLNVFLILSVSLELVDFVPWFLLIDAHSLWHLCTMIPPSIWHDWNLWELELASVGYGLS</sequence>
<keyword evidence="3 7" id="KW-0812">Transmembrane</keyword>
<evidence type="ECO:0000256" key="6">
    <source>
        <dbReference type="ARBA" id="ARBA00023136"/>
    </source>
</evidence>
<comment type="subcellular location">
    <subcellularLocation>
        <location evidence="1">Endomembrane system</location>
        <topology evidence="1">Multi-pass membrane protein</topology>
    </subcellularLocation>
    <subcellularLocation>
        <location evidence="7">Endoplasmic reticulum membrane</location>
        <topology evidence="7">Multi-pass membrane protein</topology>
    </subcellularLocation>
</comment>
<keyword evidence="9" id="KW-1185">Reference proteome</keyword>
<feature type="transmembrane region" description="Helical" evidence="7">
    <location>
        <begin position="140"/>
        <end position="163"/>
    </location>
</feature>
<keyword evidence="7" id="KW-0256">Endoplasmic reticulum</keyword>
<dbReference type="Proteomes" id="UP001338582">
    <property type="component" value="Chromosome 1"/>
</dbReference>
<feature type="transmembrane region" description="Helical" evidence="7">
    <location>
        <begin position="207"/>
        <end position="225"/>
    </location>
</feature>
<feature type="signal peptide" evidence="7">
    <location>
        <begin position="1"/>
        <end position="17"/>
    </location>
</feature>
<reference evidence="8 9" key="1">
    <citation type="submission" date="2023-10" db="EMBL/GenBank/DDBJ databases">
        <title>Draft Genome Sequence of Candida saopaulonensis from a very Premature Infant with Sepsis.</title>
        <authorList>
            <person name="Ning Y."/>
            <person name="Dai R."/>
            <person name="Xiao M."/>
            <person name="Xu Y."/>
            <person name="Yan Q."/>
            <person name="Zhang L."/>
        </authorList>
    </citation>
    <scope>NUCLEOTIDE SEQUENCE [LARGE SCALE GENOMIC DNA]</scope>
    <source>
        <strain evidence="8 9">19XY460</strain>
    </source>
</reference>
<gene>
    <name evidence="8" type="ORF">PUMCH_000990</name>
</gene>
<keyword evidence="6 7" id="KW-0472">Membrane</keyword>
<evidence type="ECO:0000256" key="4">
    <source>
        <dbReference type="ARBA" id="ARBA00022729"/>
    </source>
</evidence>
<dbReference type="InterPro" id="IPR007217">
    <property type="entry name" value="Per1-like"/>
</dbReference>
<feature type="transmembrane region" description="Helical" evidence="7">
    <location>
        <begin position="289"/>
        <end position="309"/>
    </location>
</feature>
<feature type="transmembrane region" description="Helical" evidence="7">
    <location>
        <begin position="175"/>
        <end position="195"/>
    </location>
</feature>
<proteinExistence type="inferred from homology"/>
<evidence type="ECO:0000256" key="2">
    <source>
        <dbReference type="ARBA" id="ARBA00022502"/>
    </source>
</evidence>
<dbReference type="PANTHER" id="PTHR13148:SF0">
    <property type="entry name" value="POST-GPI ATTACHMENT TO PROTEINS FACTOR 3"/>
    <property type="match status" value="1"/>
</dbReference>
<dbReference type="RefSeq" id="XP_062876131.1">
    <property type="nucleotide sequence ID" value="XM_063020061.1"/>
</dbReference>
<dbReference type="AlphaFoldDB" id="A0AAX4H7P4"/>
<protein>
    <recommendedName>
        <fullName evidence="7">Post-GPI attachment to proteins factor 3</fullName>
    </recommendedName>
</protein>
<evidence type="ECO:0000256" key="1">
    <source>
        <dbReference type="ARBA" id="ARBA00004127"/>
    </source>
</evidence>
<accession>A0AAX4H7P4</accession>
<organism evidence="8 9">
    <name type="scientific">Australozyma saopauloensis</name>
    <dbReference type="NCBI Taxonomy" id="291208"/>
    <lineage>
        <taxon>Eukaryota</taxon>
        <taxon>Fungi</taxon>
        <taxon>Dikarya</taxon>
        <taxon>Ascomycota</taxon>
        <taxon>Saccharomycotina</taxon>
        <taxon>Pichiomycetes</taxon>
        <taxon>Metschnikowiaceae</taxon>
        <taxon>Australozyma</taxon>
    </lineage>
</organism>
<dbReference type="EMBL" id="CP138894">
    <property type="protein sequence ID" value="WPK23745.1"/>
    <property type="molecule type" value="Genomic_DNA"/>
</dbReference>
<feature type="transmembrane region" description="Helical" evidence="7">
    <location>
        <begin position="99"/>
        <end position="119"/>
    </location>
</feature>
<evidence type="ECO:0000256" key="7">
    <source>
        <dbReference type="RuleBase" id="RU365066"/>
    </source>
</evidence>
<name>A0AAX4H7P4_9ASCO</name>
<dbReference type="GO" id="GO:0016788">
    <property type="term" value="F:hydrolase activity, acting on ester bonds"/>
    <property type="evidence" value="ECO:0007669"/>
    <property type="project" value="TreeGrafter"/>
</dbReference>
<evidence type="ECO:0000313" key="9">
    <source>
        <dbReference type="Proteomes" id="UP001338582"/>
    </source>
</evidence>
<dbReference type="GO" id="GO:0006506">
    <property type="term" value="P:GPI anchor biosynthetic process"/>
    <property type="evidence" value="ECO:0007669"/>
    <property type="project" value="UniProtKB-KW"/>
</dbReference>
<keyword evidence="5 7" id="KW-1133">Transmembrane helix</keyword>
<keyword evidence="2 7" id="KW-0337">GPI-anchor biosynthesis</keyword>
<comment type="function">
    <text evidence="7">Involved in the lipid remodeling steps of GPI-anchor maturation.</text>
</comment>
<dbReference type="Pfam" id="PF04080">
    <property type="entry name" value="Per1"/>
    <property type="match status" value="1"/>
</dbReference>
<comment type="caution">
    <text evidence="7">Lacks conserved residue(s) required for the propagation of feature annotation.</text>
</comment>
<evidence type="ECO:0000256" key="5">
    <source>
        <dbReference type="ARBA" id="ARBA00022989"/>
    </source>
</evidence>